<dbReference type="Gene3D" id="3.20.20.70">
    <property type="entry name" value="Aldolase class I"/>
    <property type="match status" value="1"/>
</dbReference>
<feature type="binding site" evidence="12">
    <location>
        <position position="133"/>
    </location>
    <ligand>
        <name>Zn(2+)</name>
        <dbReference type="ChEBI" id="CHEBI:29105"/>
        <note>catalytic</note>
    </ligand>
</feature>
<keyword evidence="7" id="KW-0350">Heme biosynthesis</keyword>
<dbReference type="PANTHER" id="PTHR11458">
    <property type="entry name" value="DELTA-AMINOLEVULINIC ACID DEHYDRATASE"/>
    <property type="match status" value="1"/>
</dbReference>
<dbReference type="GO" id="GO:0006782">
    <property type="term" value="P:protoporphyrinogen IX biosynthetic process"/>
    <property type="evidence" value="ECO:0007669"/>
    <property type="project" value="UniProtKB-UniPathway"/>
</dbReference>
<sequence length="344" mass="38439">MNFPITRMRRLRKSPEIRDIFRETKLNKEDLIYPIFVKEGLENGKKEPISTMPDEFRYSVDDAVEFGKLLEKKGLKSIIIFGMPLEETKDEIGSPAFSDDGIVQKTIRKFKKETNLIVISDVCLCQYTSHGHCGIFSEFADKGFDGLNKDIADNISDSFEILNDETLDYLAEVALSHAEAGADIVAPSDMMDGRVMAIRDILDKNGHENTPIMSYSAKYASSFYAPFREAVCSSPGCGDRKSYQMDPANSKEAIRESELDLIEGADILMVKPALAYLDIIKSLKEEFDLPLAAYNVSGEYSMIKAAIEAGYLTEDAIFESLLSIKRAGADLILTHFAPYVLDKL</sequence>
<comment type="catalytic activity">
    <reaction evidence="10 14">
        <text>2 5-aminolevulinate = porphobilinogen + 2 H2O + H(+)</text>
        <dbReference type="Rhea" id="RHEA:24064"/>
        <dbReference type="ChEBI" id="CHEBI:15377"/>
        <dbReference type="ChEBI" id="CHEBI:15378"/>
        <dbReference type="ChEBI" id="CHEBI:58126"/>
        <dbReference type="ChEBI" id="CHEBI:356416"/>
        <dbReference type="EC" id="4.2.1.24"/>
    </reaction>
</comment>
<feature type="binding site" evidence="13">
    <location>
        <position position="256"/>
    </location>
    <ligand>
        <name>Mg(2+)</name>
        <dbReference type="ChEBI" id="CHEBI:18420"/>
    </ligand>
</feature>
<evidence type="ECO:0000256" key="8">
    <source>
        <dbReference type="ARBA" id="ARBA00023239"/>
    </source>
</evidence>
<dbReference type="PROSITE" id="PS00169">
    <property type="entry name" value="D_ALA_DEHYDRATASE"/>
    <property type="match status" value="1"/>
</dbReference>
<name>A0A1V6N130_METAZ</name>
<evidence type="ECO:0000256" key="2">
    <source>
        <dbReference type="ARBA" id="ARBA00008055"/>
    </source>
</evidence>
<dbReference type="InterPro" id="IPR001731">
    <property type="entry name" value="ALAD"/>
</dbReference>
<dbReference type="RefSeq" id="WP_080460892.1">
    <property type="nucleotide sequence ID" value="NZ_JXMW01000022.1"/>
</dbReference>
<dbReference type="AlphaFoldDB" id="A0A1V6N130"/>
<gene>
    <name evidence="16" type="primary">hemB</name>
    <name evidence="16" type="ORF">MBBAR_22c00100</name>
</gene>
<comment type="similarity">
    <text evidence="2 15">Belongs to the ALAD family.</text>
</comment>
<accession>A0A1V6N130</accession>
<evidence type="ECO:0000256" key="7">
    <source>
        <dbReference type="ARBA" id="ARBA00023133"/>
    </source>
</evidence>
<evidence type="ECO:0000313" key="16">
    <source>
        <dbReference type="EMBL" id="OQD58263.1"/>
    </source>
</evidence>
<comment type="caution">
    <text evidence="16">The sequence shown here is derived from an EMBL/GenBank/DDBJ whole genome shotgun (WGS) entry which is preliminary data.</text>
</comment>
<dbReference type="Pfam" id="PF00490">
    <property type="entry name" value="ALAD"/>
    <property type="match status" value="1"/>
</dbReference>
<keyword evidence="9 14" id="KW-0627">Porphyrin biosynthesis</keyword>
<feature type="binding site" evidence="12">
    <location>
        <position position="125"/>
    </location>
    <ligand>
        <name>Zn(2+)</name>
        <dbReference type="ChEBI" id="CHEBI:29105"/>
        <note>catalytic</note>
    </ligand>
</feature>
<feature type="active site" description="Schiff-base intermediate with substrate" evidence="11">
    <location>
        <position position="218"/>
    </location>
</feature>
<evidence type="ECO:0000256" key="9">
    <source>
        <dbReference type="ARBA" id="ARBA00023244"/>
    </source>
</evidence>
<protein>
    <recommendedName>
        <fullName evidence="4 14">Delta-aminolevulinic acid dehydratase</fullName>
        <ecNumber evidence="3 14">4.2.1.24</ecNumber>
    </recommendedName>
</protein>
<keyword evidence="8 14" id="KW-0456">Lyase</keyword>
<dbReference type="GO" id="GO:0004655">
    <property type="term" value="F:porphobilinogen synthase activity"/>
    <property type="evidence" value="ECO:0007669"/>
    <property type="project" value="UniProtKB-EC"/>
</dbReference>
<dbReference type="EMBL" id="JXMW01000022">
    <property type="protein sequence ID" value="OQD58263.1"/>
    <property type="molecule type" value="Genomic_DNA"/>
</dbReference>
<dbReference type="CDD" id="cd00384">
    <property type="entry name" value="ALAD_PBGS"/>
    <property type="match status" value="1"/>
</dbReference>
<dbReference type="PRINTS" id="PR00144">
    <property type="entry name" value="DALDHYDRTASE"/>
</dbReference>
<dbReference type="PIRSF" id="PIRSF001415">
    <property type="entry name" value="Porphbilin_synth"/>
    <property type="match status" value="1"/>
</dbReference>
<dbReference type="Proteomes" id="UP000191661">
    <property type="component" value="Unassembled WGS sequence"/>
</dbReference>
<reference evidence="16 17" key="1">
    <citation type="submission" date="2014-12" db="EMBL/GenBank/DDBJ databases">
        <title>Genome sequence of Methanobrevibacter arboriphilicus DH1, DSM1125.</title>
        <authorList>
            <person name="Poehlein A."/>
            <person name="Thauer R.K."/>
            <person name="Seedorf H."/>
            <person name="Daniel R."/>
        </authorList>
    </citation>
    <scope>NUCLEOTIDE SEQUENCE [LARGE SCALE GENOMIC DNA]</scope>
    <source>
        <strain evidence="16 17">DH1</strain>
    </source>
</reference>
<dbReference type="FunFam" id="3.20.20.70:FF:000019">
    <property type="entry name" value="Delta-aminolevulinic acid dehydratase"/>
    <property type="match status" value="1"/>
</dbReference>
<comment type="pathway">
    <text evidence="1">Porphyrin-containing compound metabolism; protoporphyrin-IX biosynthesis; coproporphyrinogen-III from 5-aminolevulinate: step 1/4.</text>
</comment>
<dbReference type="SUPFAM" id="SSF51569">
    <property type="entry name" value="Aldolase"/>
    <property type="match status" value="1"/>
</dbReference>
<dbReference type="OrthoDB" id="8493at2157"/>
<dbReference type="InterPro" id="IPR013785">
    <property type="entry name" value="Aldolase_TIM"/>
</dbReference>
<evidence type="ECO:0000256" key="1">
    <source>
        <dbReference type="ARBA" id="ARBA00004694"/>
    </source>
</evidence>
<organism evidence="16 17">
    <name type="scientific">Methanobrevibacter arboriphilus JCM 13429 = DSM 1125</name>
    <dbReference type="NCBI Taxonomy" id="1300164"/>
    <lineage>
        <taxon>Archaea</taxon>
        <taxon>Methanobacteriati</taxon>
        <taxon>Methanobacteriota</taxon>
        <taxon>Methanomada group</taxon>
        <taxon>Methanobacteria</taxon>
        <taxon>Methanobacteriales</taxon>
        <taxon>Methanobacteriaceae</taxon>
        <taxon>Methanobrevibacter</taxon>
    </lineage>
</organism>
<evidence type="ECO:0000256" key="13">
    <source>
        <dbReference type="PIRSR" id="PIRSR001415-5"/>
    </source>
</evidence>
<keyword evidence="6 13" id="KW-0460">Magnesium</keyword>
<evidence type="ECO:0000256" key="12">
    <source>
        <dbReference type="PIRSR" id="PIRSR001415-3"/>
    </source>
</evidence>
<evidence type="ECO:0000256" key="4">
    <source>
        <dbReference type="ARBA" id="ARBA00020771"/>
    </source>
</evidence>
<comment type="subunit">
    <text evidence="14">Homooctamer.</text>
</comment>
<feature type="active site" description="Schiff-base intermediate with substrate" evidence="11">
    <location>
        <position position="271"/>
    </location>
</feature>
<proteinExistence type="inferred from homology"/>
<evidence type="ECO:0000256" key="6">
    <source>
        <dbReference type="ARBA" id="ARBA00022842"/>
    </source>
</evidence>
<keyword evidence="5 12" id="KW-0862">Zinc</keyword>
<evidence type="ECO:0000256" key="10">
    <source>
        <dbReference type="ARBA" id="ARBA00047651"/>
    </source>
</evidence>
<evidence type="ECO:0000256" key="3">
    <source>
        <dbReference type="ARBA" id="ARBA00012053"/>
    </source>
</evidence>
<evidence type="ECO:0000256" key="15">
    <source>
        <dbReference type="RuleBase" id="RU004161"/>
    </source>
</evidence>
<dbReference type="SMART" id="SM01004">
    <property type="entry name" value="ALAD"/>
    <property type="match status" value="1"/>
</dbReference>
<keyword evidence="17" id="KW-1185">Reference proteome</keyword>
<evidence type="ECO:0000256" key="14">
    <source>
        <dbReference type="RuleBase" id="RU000515"/>
    </source>
</evidence>
<dbReference type="GO" id="GO:0005829">
    <property type="term" value="C:cytosol"/>
    <property type="evidence" value="ECO:0007669"/>
    <property type="project" value="TreeGrafter"/>
</dbReference>
<dbReference type="NCBIfam" id="NF006762">
    <property type="entry name" value="PRK09283.1"/>
    <property type="match status" value="1"/>
</dbReference>
<evidence type="ECO:0000256" key="5">
    <source>
        <dbReference type="ARBA" id="ARBA00022833"/>
    </source>
</evidence>
<dbReference type="EC" id="4.2.1.24" evidence="3 14"/>
<dbReference type="PANTHER" id="PTHR11458:SF0">
    <property type="entry name" value="DELTA-AMINOLEVULINIC ACID DEHYDRATASE"/>
    <property type="match status" value="1"/>
</dbReference>
<dbReference type="UniPathway" id="UPA00251">
    <property type="reaction ID" value="UER00318"/>
</dbReference>
<evidence type="ECO:0000313" key="17">
    <source>
        <dbReference type="Proteomes" id="UP000191661"/>
    </source>
</evidence>
<dbReference type="GO" id="GO:0008270">
    <property type="term" value="F:zinc ion binding"/>
    <property type="evidence" value="ECO:0007669"/>
    <property type="project" value="TreeGrafter"/>
</dbReference>
<evidence type="ECO:0000256" key="11">
    <source>
        <dbReference type="PIRSR" id="PIRSR001415-1"/>
    </source>
</evidence>
<keyword evidence="12" id="KW-0479">Metal-binding</keyword>
<dbReference type="InterPro" id="IPR030656">
    <property type="entry name" value="ALAD_AS"/>
</dbReference>
<feature type="binding site" evidence="12">
    <location>
        <position position="123"/>
    </location>
    <ligand>
        <name>Zn(2+)</name>
        <dbReference type="ChEBI" id="CHEBI:29105"/>
        <note>catalytic</note>
    </ligand>
</feature>